<name>A0A5B0PPL9_PUCGR</name>
<sequence length="365" mass="39188">MANQRRPTRPMYAIGPLDIIDLAGNDLTPGRNFGLFHYVSSIVVTHPTEGETNCVIDLSGYGSRANSLTRDTVYLTCGRLLKNPNGSYHFFYEPQFTLAVGRSDTYVDERRHSRLLGKIIAFGFGTIISTQRKAGVGPNGGHQEDLEVVMRHLDWNSATRALVEFETVYIVPGNKVLGNTFGFFVVGAEALIVGNITHFDEGRGAWMVMTSMFSITSNAQNGAVAALGTPSSTGSNNQLRHNLRRIGSTTTPTPPSRSSGAGSQLFSTPTGESNEDNALPGNIFPPPSASTSRLSPTTAAATEPGEITEENNEVPEDQDDYHFVNTDKKGKRAARPATRPAGPSGPSQAGPSSLSEAQKKFKGKP</sequence>
<feature type="compositionally biased region" description="Low complexity" evidence="1">
    <location>
        <begin position="245"/>
        <end position="263"/>
    </location>
</feature>
<dbReference type="OrthoDB" id="2507489at2759"/>
<reference evidence="2 3" key="1">
    <citation type="submission" date="2019-05" db="EMBL/GenBank/DDBJ databases">
        <title>Emergence of the Ug99 lineage of the wheat stem rust pathogen through somatic hybridization.</title>
        <authorList>
            <person name="Li F."/>
            <person name="Upadhyaya N.M."/>
            <person name="Sperschneider J."/>
            <person name="Matny O."/>
            <person name="Nguyen-Phuc H."/>
            <person name="Mago R."/>
            <person name="Raley C."/>
            <person name="Miller M.E."/>
            <person name="Silverstein K.A.T."/>
            <person name="Henningsen E."/>
            <person name="Hirsch C.D."/>
            <person name="Visser B."/>
            <person name="Pretorius Z.A."/>
            <person name="Steffenson B.J."/>
            <person name="Schwessinger B."/>
            <person name="Dodds P.N."/>
            <person name="Figueroa M."/>
        </authorList>
    </citation>
    <scope>NUCLEOTIDE SEQUENCE [LARGE SCALE GENOMIC DNA]</scope>
    <source>
        <strain evidence="2">21-0</strain>
    </source>
</reference>
<protein>
    <submittedName>
        <fullName evidence="2">Uncharacterized protein</fullName>
    </submittedName>
</protein>
<feature type="compositionally biased region" description="Polar residues" evidence="1">
    <location>
        <begin position="289"/>
        <end position="300"/>
    </location>
</feature>
<proteinExistence type="predicted"/>
<dbReference type="EMBL" id="VSWC01000045">
    <property type="protein sequence ID" value="KAA1102478.1"/>
    <property type="molecule type" value="Genomic_DNA"/>
</dbReference>
<evidence type="ECO:0000313" key="2">
    <source>
        <dbReference type="EMBL" id="KAA1102478.1"/>
    </source>
</evidence>
<dbReference type="Proteomes" id="UP000324748">
    <property type="component" value="Unassembled WGS sequence"/>
</dbReference>
<dbReference type="AlphaFoldDB" id="A0A5B0PPL9"/>
<organism evidence="2 3">
    <name type="scientific">Puccinia graminis f. sp. tritici</name>
    <dbReference type="NCBI Taxonomy" id="56615"/>
    <lineage>
        <taxon>Eukaryota</taxon>
        <taxon>Fungi</taxon>
        <taxon>Dikarya</taxon>
        <taxon>Basidiomycota</taxon>
        <taxon>Pucciniomycotina</taxon>
        <taxon>Pucciniomycetes</taxon>
        <taxon>Pucciniales</taxon>
        <taxon>Pucciniaceae</taxon>
        <taxon>Puccinia</taxon>
    </lineage>
</organism>
<keyword evidence="3" id="KW-1185">Reference proteome</keyword>
<feature type="compositionally biased region" description="Acidic residues" evidence="1">
    <location>
        <begin position="306"/>
        <end position="319"/>
    </location>
</feature>
<accession>A0A5B0PPL9</accession>
<comment type="caution">
    <text evidence="2">The sequence shown here is derived from an EMBL/GenBank/DDBJ whole genome shotgun (WGS) entry which is preliminary data.</text>
</comment>
<evidence type="ECO:0000313" key="3">
    <source>
        <dbReference type="Proteomes" id="UP000324748"/>
    </source>
</evidence>
<feature type="region of interest" description="Disordered" evidence="1">
    <location>
        <begin position="245"/>
        <end position="365"/>
    </location>
</feature>
<feature type="compositionally biased region" description="Low complexity" evidence="1">
    <location>
        <begin position="335"/>
        <end position="353"/>
    </location>
</feature>
<evidence type="ECO:0000256" key="1">
    <source>
        <dbReference type="SAM" id="MobiDB-lite"/>
    </source>
</evidence>
<gene>
    <name evidence="2" type="ORF">PGT21_000508</name>
</gene>